<evidence type="ECO:0000256" key="9">
    <source>
        <dbReference type="PIRSR" id="PIRSR604808-2"/>
    </source>
</evidence>
<evidence type="ECO:0000256" key="3">
    <source>
        <dbReference type="ARBA" id="ARBA00012115"/>
    </source>
</evidence>
<dbReference type="InterPro" id="IPR005135">
    <property type="entry name" value="Endo/exonuclease/phosphatase"/>
</dbReference>
<evidence type="ECO:0000256" key="5">
    <source>
        <dbReference type="ARBA" id="ARBA00022763"/>
    </source>
</evidence>
<dbReference type="PANTHER" id="PTHR22748:SF6">
    <property type="entry name" value="DNA-(APURINIC OR APYRIMIDINIC SITE) ENDONUCLEASE"/>
    <property type="match status" value="1"/>
</dbReference>
<dbReference type="Gene3D" id="3.60.10.10">
    <property type="entry name" value="Endonuclease/exonuclease/phosphatase"/>
    <property type="match status" value="1"/>
</dbReference>
<keyword evidence="4 9" id="KW-0479">Metal-binding</keyword>
<keyword evidence="9" id="KW-0464">Manganese</keyword>
<dbReference type="InterPro" id="IPR036691">
    <property type="entry name" value="Endo/exonu/phosph_ase_sf"/>
</dbReference>
<evidence type="ECO:0000313" key="13">
    <source>
        <dbReference type="Proteomes" id="UP000261620"/>
    </source>
</evidence>
<feature type="binding site" evidence="9">
    <location>
        <position position="173"/>
    </location>
    <ligand>
        <name>Mg(2+)</name>
        <dbReference type="ChEBI" id="CHEBI:18420"/>
        <label>1</label>
    </ligand>
</feature>
<dbReference type="EC" id="3.1.11.2" evidence="3"/>
<feature type="binding site" evidence="9">
    <location>
        <position position="172"/>
    </location>
    <ligand>
        <name>Mg(2+)</name>
        <dbReference type="ChEBI" id="CHEBI:18420"/>
        <label>1</label>
    </ligand>
</feature>
<sequence length="330" mass="38431">VCNKSNKQHISHEQLTSLNVKGAESAIKRRKILLYLKQKNPDLVFMQETHLDKEDSLLLQRDWVGKVLYSARSFSQRGVAILIWKNFNIKILKQQSDEERRWSAIDAELFGIRCTFMNRNTPTAALLGFFVEVNNEITQFGNSYVVLDYFLLSKSLLSMTKQTTIGTILVSDHAPVGLSLRLGRLSKLRPTRWIFNSSLFKDEQSVEFIKREMLDYWLNNEGSVSNPAVKWDVFKAVIRGRVIQHCSYLKKKSVQLLHELEVDIKKMEKMHSTQSDLSILLELNKLKAKYNSILQKKVEYTLFRTKHKYYEQGETTGIFLAQRAKQQYTQ</sequence>
<dbReference type="Proteomes" id="UP000261620">
    <property type="component" value="Unplaced"/>
</dbReference>
<dbReference type="GO" id="GO:0046872">
    <property type="term" value="F:metal ion binding"/>
    <property type="evidence" value="ECO:0007669"/>
    <property type="project" value="UniProtKB-KW"/>
</dbReference>
<dbReference type="PANTHER" id="PTHR22748">
    <property type="entry name" value="AP ENDONUCLEASE"/>
    <property type="match status" value="1"/>
</dbReference>
<reference evidence="12" key="2">
    <citation type="submission" date="2025-09" db="UniProtKB">
        <authorList>
            <consortium name="Ensembl"/>
        </authorList>
    </citation>
    <scope>IDENTIFICATION</scope>
</reference>
<evidence type="ECO:0000313" key="12">
    <source>
        <dbReference type="Ensembl" id="ENSMMOP00000021822.1"/>
    </source>
</evidence>
<evidence type="ECO:0000256" key="10">
    <source>
        <dbReference type="PIRSR" id="PIRSR604808-3"/>
    </source>
</evidence>
<comment type="cofactor">
    <cofactor evidence="9">
        <name>Mg(2+)</name>
        <dbReference type="ChEBI" id="CHEBI:18420"/>
    </cofactor>
    <cofactor evidence="9">
        <name>Mn(2+)</name>
        <dbReference type="ChEBI" id="CHEBI:29035"/>
    </cofactor>
    <text evidence="9">Probably binds two magnesium or manganese ions per subunit.</text>
</comment>
<evidence type="ECO:0000256" key="6">
    <source>
        <dbReference type="ARBA" id="ARBA00022801"/>
    </source>
</evidence>
<dbReference type="GO" id="GO:0006284">
    <property type="term" value="P:base-excision repair"/>
    <property type="evidence" value="ECO:0007669"/>
    <property type="project" value="TreeGrafter"/>
</dbReference>
<keyword evidence="13" id="KW-1185">Reference proteome</keyword>
<dbReference type="SUPFAM" id="SSF56219">
    <property type="entry name" value="DNase I-like"/>
    <property type="match status" value="1"/>
</dbReference>
<organism evidence="12 13">
    <name type="scientific">Mola mola</name>
    <name type="common">Ocean sunfish</name>
    <name type="synonym">Tetraodon mola</name>
    <dbReference type="NCBI Taxonomy" id="94237"/>
    <lineage>
        <taxon>Eukaryota</taxon>
        <taxon>Metazoa</taxon>
        <taxon>Chordata</taxon>
        <taxon>Craniata</taxon>
        <taxon>Vertebrata</taxon>
        <taxon>Euteleostomi</taxon>
        <taxon>Actinopterygii</taxon>
        <taxon>Neopterygii</taxon>
        <taxon>Teleostei</taxon>
        <taxon>Neoteleostei</taxon>
        <taxon>Acanthomorphata</taxon>
        <taxon>Eupercaria</taxon>
        <taxon>Tetraodontiformes</taxon>
        <taxon>Molidae</taxon>
        <taxon>Mola</taxon>
    </lineage>
</organism>
<keyword evidence="7 9" id="KW-0460">Magnesium</keyword>
<proteinExistence type="inferred from homology"/>
<evidence type="ECO:0000256" key="1">
    <source>
        <dbReference type="ARBA" id="ARBA00000493"/>
    </source>
</evidence>
<evidence type="ECO:0000256" key="7">
    <source>
        <dbReference type="ARBA" id="ARBA00022842"/>
    </source>
</evidence>
<dbReference type="Ensembl" id="ENSMMOT00000022186.1">
    <property type="protein sequence ID" value="ENSMMOP00000021822.1"/>
    <property type="gene ID" value="ENSMMOG00000016594.1"/>
</dbReference>
<accession>A0A3Q4BMS6</accession>
<evidence type="ECO:0000259" key="11">
    <source>
        <dbReference type="Pfam" id="PF03372"/>
    </source>
</evidence>
<dbReference type="GO" id="GO:0003906">
    <property type="term" value="F:DNA-(apurinic or apyrimidinic site) endonuclease activity"/>
    <property type="evidence" value="ECO:0007669"/>
    <property type="project" value="TreeGrafter"/>
</dbReference>
<dbReference type="GO" id="GO:0008311">
    <property type="term" value="F:double-stranded DNA 3'-5' DNA exonuclease activity"/>
    <property type="evidence" value="ECO:0007669"/>
    <property type="project" value="UniProtKB-EC"/>
</dbReference>
<comment type="similarity">
    <text evidence="2">Belongs to the DNA repair enzymes AP/ExoA family.</text>
</comment>
<reference evidence="12" key="1">
    <citation type="submission" date="2025-08" db="UniProtKB">
        <authorList>
            <consortium name="Ensembl"/>
        </authorList>
    </citation>
    <scope>IDENTIFICATION</scope>
</reference>
<evidence type="ECO:0000256" key="8">
    <source>
        <dbReference type="ARBA" id="ARBA00023204"/>
    </source>
</evidence>
<name>A0A3Q4BMS6_MOLML</name>
<dbReference type="InterPro" id="IPR004808">
    <property type="entry name" value="AP_endonuc_1"/>
</dbReference>
<dbReference type="GO" id="GO:0005634">
    <property type="term" value="C:nucleus"/>
    <property type="evidence" value="ECO:0007669"/>
    <property type="project" value="TreeGrafter"/>
</dbReference>
<feature type="site" description="Interaction with DNA substrate" evidence="10">
    <location>
        <position position="173"/>
    </location>
</feature>
<keyword evidence="6" id="KW-0378">Hydrolase</keyword>
<comment type="catalytic activity">
    <reaction evidence="1">
        <text>Exonucleolytic cleavage in the 3'- to 5'-direction to yield nucleoside 5'-phosphates.</text>
        <dbReference type="EC" id="3.1.11.2"/>
    </reaction>
</comment>
<feature type="domain" description="Endonuclease/exonuclease/phosphatase" evidence="11">
    <location>
        <begin position="17"/>
        <end position="116"/>
    </location>
</feature>
<feature type="site" description="Important for catalytic activity" evidence="10">
    <location>
        <position position="148"/>
    </location>
</feature>
<keyword evidence="8" id="KW-0234">DNA repair</keyword>
<evidence type="ECO:0000256" key="2">
    <source>
        <dbReference type="ARBA" id="ARBA00007092"/>
    </source>
</evidence>
<dbReference type="STRING" id="94237.ENSMMOP00000021822"/>
<evidence type="ECO:0000256" key="4">
    <source>
        <dbReference type="ARBA" id="ARBA00022723"/>
    </source>
</evidence>
<keyword evidence="5" id="KW-0227">DNA damage</keyword>
<dbReference type="Pfam" id="PF03372">
    <property type="entry name" value="Exo_endo_phos"/>
    <property type="match status" value="1"/>
</dbReference>
<protein>
    <recommendedName>
        <fullName evidence="3">exodeoxyribonuclease III</fullName>
        <ecNumber evidence="3">3.1.11.2</ecNumber>
    </recommendedName>
</protein>
<dbReference type="AlphaFoldDB" id="A0A3Q4BMS6"/>
<dbReference type="GO" id="GO:0008081">
    <property type="term" value="F:phosphoric diester hydrolase activity"/>
    <property type="evidence" value="ECO:0007669"/>
    <property type="project" value="TreeGrafter"/>
</dbReference>